<reference evidence="8 9" key="1">
    <citation type="journal article" date="2018" name="Proc. R. Soc. B">
        <title>A non-coding region near Follistatin controls head colour polymorphism in the Gouldian finch.</title>
        <authorList>
            <person name="Toomey M.B."/>
            <person name="Marques C.I."/>
            <person name="Andrade P."/>
            <person name="Araujo P.M."/>
            <person name="Sabatino S."/>
            <person name="Gazda M.A."/>
            <person name="Afonso S."/>
            <person name="Lopes R.J."/>
            <person name="Corbo J.C."/>
            <person name="Carneiro M."/>
        </authorList>
    </citation>
    <scope>NUCLEOTIDE SEQUENCE [LARGE SCALE GENOMIC DNA]</scope>
    <source>
        <strain evidence="8">Red01</strain>
        <tissue evidence="8">Muscle</tissue>
    </source>
</reference>
<evidence type="ECO:0000313" key="8">
    <source>
        <dbReference type="EMBL" id="RLV62072.1"/>
    </source>
</evidence>
<protein>
    <recommendedName>
        <fullName evidence="10">Transmembrane protein 161A</fullName>
    </recommendedName>
</protein>
<name>A0A3L8Q4S5_CHLGU</name>
<dbReference type="EMBL" id="QUSF01011653">
    <property type="protein sequence ID" value="RLV62072.1"/>
    <property type="molecule type" value="Genomic_DNA"/>
</dbReference>
<evidence type="ECO:0000256" key="7">
    <source>
        <dbReference type="SAM" id="MobiDB-lite"/>
    </source>
</evidence>
<evidence type="ECO:0000256" key="5">
    <source>
        <dbReference type="ARBA" id="ARBA00023136"/>
    </source>
</evidence>
<keyword evidence="6" id="KW-0325">Glycoprotein</keyword>
<dbReference type="OrthoDB" id="784140at2759"/>
<proteinExistence type="inferred from homology"/>
<keyword evidence="4" id="KW-1133">Transmembrane helix</keyword>
<dbReference type="InterPro" id="IPR019395">
    <property type="entry name" value="Transmembrane_161A/B"/>
</dbReference>
<dbReference type="Proteomes" id="UP000276834">
    <property type="component" value="Unassembled WGS sequence"/>
</dbReference>
<sequence length="234" mass="24499">MGVQVVVTLLAASLMQKLAPHCSFARWLLCNGPVPLQAPLGRGALRPGREAAPQEQEGQEGERGGRGQAAVRALRHRPAAGHQPHHGCGRPGAALFPGLPVVRGFRPLRRRRLRLQRGLLLPGQPRQGDQPRRALVPAHPLLLRQGFPGGDAALFPLGGGRRALRVPQRRPLLPPARHAGPAGPRGVPGVRPRGRWVPGTGAGTGCGVCRGSLPAHGGHSLLPGVTACSQGSLP</sequence>
<comment type="similarity">
    <text evidence="2">Belongs to the TMEM161 family.</text>
</comment>
<evidence type="ECO:0000256" key="1">
    <source>
        <dbReference type="ARBA" id="ARBA00004141"/>
    </source>
</evidence>
<evidence type="ECO:0000256" key="3">
    <source>
        <dbReference type="ARBA" id="ARBA00022692"/>
    </source>
</evidence>
<comment type="caution">
    <text evidence="8">The sequence shown here is derived from an EMBL/GenBank/DDBJ whole genome shotgun (WGS) entry which is preliminary data.</text>
</comment>
<dbReference type="STRING" id="44316.ENSEGOP00005022283"/>
<feature type="region of interest" description="Disordered" evidence="7">
    <location>
        <begin position="172"/>
        <end position="193"/>
    </location>
</feature>
<evidence type="ECO:0000256" key="4">
    <source>
        <dbReference type="ARBA" id="ARBA00022989"/>
    </source>
</evidence>
<evidence type="ECO:0000313" key="9">
    <source>
        <dbReference type="Proteomes" id="UP000276834"/>
    </source>
</evidence>
<evidence type="ECO:0000256" key="2">
    <source>
        <dbReference type="ARBA" id="ARBA00009706"/>
    </source>
</evidence>
<comment type="subcellular location">
    <subcellularLocation>
        <location evidence="1">Membrane</location>
        <topology evidence="1">Multi-pass membrane protein</topology>
    </subcellularLocation>
</comment>
<organism evidence="8 9">
    <name type="scientific">Chloebia gouldiae</name>
    <name type="common">Gouldian finch</name>
    <name type="synonym">Erythrura gouldiae</name>
    <dbReference type="NCBI Taxonomy" id="44316"/>
    <lineage>
        <taxon>Eukaryota</taxon>
        <taxon>Metazoa</taxon>
        <taxon>Chordata</taxon>
        <taxon>Craniata</taxon>
        <taxon>Vertebrata</taxon>
        <taxon>Euteleostomi</taxon>
        <taxon>Archelosauria</taxon>
        <taxon>Archosauria</taxon>
        <taxon>Dinosauria</taxon>
        <taxon>Saurischia</taxon>
        <taxon>Theropoda</taxon>
        <taxon>Coelurosauria</taxon>
        <taxon>Aves</taxon>
        <taxon>Neognathae</taxon>
        <taxon>Neoaves</taxon>
        <taxon>Telluraves</taxon>
        <taxon>Australaves</taxon>
        <taxon>Passeriformes</taxon>
        <taxon>Passeroidea</taxon>
        <taxon>Passeridae</taxon>
        <taxon>Chloebia</taxon>
    </lineage>
</organism>
<keyword evidence="5" id="KW-0472">Membrane</keyword>
<dbReference type="AlphaFoldDB" id="A0A3L8Q4S5"/>
<keyword evidence="3" id="KW-0812">Transmembrane</keyword>
<gene>
    <name evidence="8" type="ORF">DV515_00019708</name>
</gene>
<dbReference type="GO" id="GO:0016020">
    <property type="term" value="C:membrane"/>
    <property type="evidence" value="ECO:0007669"/>
    <property type="project" value="UniProtKB-SubCell"/>
</dbReference>
<dbReference type="Pfam" id="PF10268">
    <property type="entry name" value="Tmemb_161AB"/>
    <property type="match status" value="1"/>
</dbReference>
<evidence type="ECO:0008006" key="10">
    <source>
        <dbReference type="Google" id="ProtNLM"/>
    </source>
</evidence>
<feature type="region of interest" description="Disordered" evidence="7">
    <location>
        <begin position="41"/>
        <end position="70"/>
    </location>
</feature>
<keyword evidence="9" id="KW-1185">Reference proteome</keyword>
<feature type="non-terminal residue" evidence="8">
    <location>
        <position position="234"/>
    </location>
</feature>
<evidence type="ECO:0000256" key="6">
    <source>
        <dbReference type="ARBA" id="ARBA00023180"/>
    </source>
</evidence>
<accession>A0A3L8Q4S5</accession>